<evidence type="ECO:0000313" key="7">
    <source>
        <dbReference type="Proteomes" id="UP000243629"/>
    </source>
</evidence>
<dbReference type="EMBL" id="FOUI01000001">
    <property type="protein sequence ID" value="SFM11608.1"/>
    <property type="molecule type" value="Genomic_DNA"/>
</dbReference>
<evidence type="ECO:0000313" key="6">
    <source>
        <dbReference type="EMBL" id="SFM11608.1"/>
    </source>
</evidence>
<organism evidence="6 7">
    <name type="scientific">Halopseudomonas yangmingensis</name>
    <dbReference type="NCBI Taxonomy" id="1720063"/>
    <lineage>
        <taxon>Bacteria</taxon>
        <taxon>Pseudomonadati</taxon>
        <taxon>Pseudomonadota</taxon>
        <taxon>Gammaproteobacteria</taxon>
        <taxon>Pseudomonadales</taxon>
        <taxon>Pseudomonadaceae</taxon>
        <taxon>Halopseudomonas</taxon>
    </lineage>
</organism>
<keyword evidence="3" id="KW-0479">Metal-binding</keyword>
<dbReference type="InterPro" id="IPR003451">
    <property type="entry name" value="LytB/IspH"/>
</dbReference>
<dbReference type="Gene3D" id="3.40.1010.20">
    <property type="entry name" value="4-hydroxy-3-methylbut-2-enyl diphosphate reductase, catalytic domain"/>
    <property type="match status" value="1"/>
</dbReference>
<proteinExistence type="predicted"/>
<evidence type="ECO:0000256" key="2">
    <source>
        <dbReference type="ARBA" id="ARBA00022485"/>
    </source>
</evidence>
<keyword evidence="7" id="KW-1185">Reference proteome</keyword>
<gene>
    <name evidence="6" type="ORF">SAMN05216217_101116</name>
</gene>
<comment type="cofactor">
    <cofactor evidence="1">
        <name>[4Fe-4S] cluster</name>
        <dbReference type="ChEBI" id="CHEBI:49883"/>
    </cofactor>
</comment>
<name>A0A1I4N800_9GAMM</name>
<dbReference type="Pfam" id="PF02401">
    <property type="entry name" value="LYTB"/>
    <property type="match status" value="1"/>
</dbReference>
<evidence type="ECO:0000256" key="5">
    <source>
        <dbReference type="ARBA" id="ARBA00023014"/>
    </source>
</evidence>
<protein>
    <submittedName>
        <fullName evidence="6">4-hydroxy-3-methylbut-2-enyl diphosphate reductase</fullName>
    </submittedName>
</protein>
<accession>A0A1I4N800</accession>
<dbReference type="STRING" id="1720063.SAMN05216217_101116"/>
<reference evidence="7" key="1">
    <citation type="submission" date="2016-10" db="EMBL/GenBank/DDBJ databases">
        <authorList>
            <person name="Varghese N."/>
            <person name="Submissions S."/>
        </authorList>
    </citation>
    <scope>NUCLEOTIDE SEQUENCE [LARGE SCALE GENOMIC DNA]</scope>
    <source>
        <strain evidence="7">DSM 24213</strain>
    </source>
</reference>
<evidence type="ECO:0000256" key="4">
    <source>
        <dbReference type="ARBA" id="ARBA00023004"/>
    </source>
</evidence>
<dbReference type="OrthoDB" id="9804068at2"/>
<keyword evidence="2" id="KW-0004">4Fe-4S</keyword>
<dbReference type="Proteomes" id="UP000243629">
    <property type="component" value="Unassembled WGS sequence"/>
</dbReference>
<dbReference type="GO" id="GO:0019288">
    <property type="term" value="P:isopentenyl diphosphate biosynthetic process, methylerythritol 4-phosphate pathway"/>
    <property type="evidence" value="ECO:0007669"/>
    <property type="project" value="InterPro"/>
</dbReference>
<keyword evidence="4" id="KW-0408">Iron</keyword>
<dbReference type="GO" id="GO:0051539">
    <property type="term" value="F:4 iron, 4 sulfur cluster binding"/>
    <property type="evidence" value="ECO:0007669"/>
    <property type="project" value="UniProtKB-KW"/>
</dbReference>
<dbReference type="GO" id="GO:0050992">
    <property type="term" value="P:dimethylallyl diphosphate biosynthetic process"/>
    <property type="evidence" value="ECO:0007669"/>
    <property type="project" value="InterPro"/>
</dbReference>
<evidence type="ECO:0000256" key="3">
    <source>
        <dbReference type="ARBA" id="ARBA00022723"/>
    </source>
</evidence>
<evidence type="ECO:0000256" key="1">
    <source>
        <dbReference type="ARBA" id="ARBA00001966"/>
    </source>
</evidence>
<dbReference type="AlphaFoldDB" id="A0A1I4N800"/>
<keyword evidence="5" id="KW-0411">Iron-sulfur</keyword>
<dbReference type="GO" id="GO:0051745">
    <property type="term" value="F:4-hydroxy-3-methylbut-2-enyl diphosphate reductase activity"/>
    <property type="evidence" value="ECO:0007669"/>
    <property type="project" value="InterPro"/>
</dbReference>
<dbReference type="GO" id="GO:0046872">
    <property type="term" value="F:metal ion binding"/>
    <property type="evidence" value="ECO:0007669"/>
    <property type="project" value="UniProtKB-KW"/>
</dbReference>
<sequence>MRREWLDGVQRIGVTAGASAPDVLVCEVISQRQAWGADSVEELAGQEENIVFSVPRELRVTQVD</sequence>